<dbReference type="RefSeq" id="WP_169202497.1">
    <property type="nucleotide sequence ID" value="NZ_CP059467.1"/>
</dbReference>
<evidence type="ECO:0000313" key="1">
    <source>
        <dbReference type="EMBL" id="NMG15880.1"/>
    </source>
</evidence>
<reference evidence="1 2" key="1">
    <citation type="submission" date="2019-12" db="EMBL/GenBank/DDBJ databases">
        <title>Comparative genomics gives insights into the taxonomy of the Azoarcus-Aromatoleum group and reveals separate origins of nif in the plant-associated Azoarcus and non-plant-associated Aromatoleum sub-groups.</title>
        <authorList>
            <person name="Lafos M."/>
            <person name="Maluk M."/>
            <person name="Batista M."/>
            <person name="Junghare M."/>
            <person name="Carmona M."/>
            <person name="Faoro H."/>
            <person name="Cruz L.M."/>
            <person name="Battistoni F."/>
            <person name="De Souza E."/>
            <person name="Pedrosa F."/>
            <person name="Chen W.-M."/>
            <person name="Poole P.S."/>
            <person name="Dixon R.A."/>
            <person name="James E.K."/>
        </authorList>
    </citation>
    <scope>NUCLEOTIDE SEQUENCE [LARGE SCALE GENOMIC DNA]</scope>
    <source>
        <strain evidence="1 2">PbN1</strain>
    </source>
</reference>
<accession>A0ABX1NV37</accession>
<proteinExistence type="predicted"/>
<sequence>MNMPTQITRLALGPRETMVLDHAQGVEVIARQGCVWLTQHGDSRDIVLDQGQSFTLESAAGVVMTTSRGAELILRAAQPGSVAAARAGWLRRLAGWLDPRAGSRVCAALEGRVRMHRVA</sequence>
<gene>
    <name evidence="1" type="ORF">GPA24_10065</name>
</gene>
<dbReference type="Pfam" id="PF11142">
    <property type="entry name" value="DUF2917"/>
    <property type="match status" value="1"/>
</dbReference>
<protein>
    <submittedName>
        <fullName evidence="1">DUF2917 domain-containing protein</fullName>
    </submittedName>
</protein>
<keyword evidence="2" id="KW-1185">Reference proteome</keyword>
<organism evidence="1 2">
    <name type="scientific">Aromatoleum bremense</name>
    <dbReference type="NCBI Taxonomy" id="76115"/>
    <lineage>
        <taxon>Bacteria</taxon>
        <taxon>Pseudomonadati</taxon>
        <taxon>Pseudomonadota</taxon>
        <taxon>Betaproteobacteria</taxon>
        <taxon>Rhodocyclales</taxon>
        <taxon>Rhodocyclaceae</taxon>
        <taxon>Aromatoleum</taxon>
    </lineage>
</organism>
<name>A0ABX1NV37_9RHOO</name>
<dbReference type="InterPro" id="IPR021317">
    <property type="entry name" value="DUF2917"/>
</dbReference>
<evidence type="ECO:0000313" key="2">
    <source>
        <dbReference type="Proteomes" id="UP000633943"/>
    </source>
</evidence>
<comment type="caution">
    <text evidence="1">The sequence shown here is derived from an EMBL/GenBank/DDBJ whole genome shotgun (WGS) entry which is preliminary data.</text>
</comment>
<dbReference type="Proteomes" id="UP000633943">
    <property type="component" value="Unassembled WGS sequence"/>
</dbReference>
<dbReference type="EMBL" id="WTVP01000023">
    <property type="protein sequence ID" value="NMG15880.1"/>
    <property type="molecule type" value="Genomic_DNA"/>
</dbReference>